<proteinExistence type="predicted"/>
<reference evidence="2" key="1">
    <citation type="journal article" date="2023" name="DNA Res.">
        <title>Chromosome-level genome assembly of Phrynocephalus forsythii using third-generation DNA sequencing and Hi-C analysis.</title>
        <authorList>
            <person name="Qi Y."/>
            <person name="Zhao W."/>
            <person name="Zhao Y."/>
            <person name="Niu C."/>
            <person name="Cao S."/>
            <person name="Zhang Y."/>
        </authorList>
    </citation>
    <scope>NUCLEOTIDE SEQUENCE</scope>
    <source>
        <tissue evidence="2">Muscle</tissue>
    </source>
</reference>
<dbReference type="EMBL" id="JAPFRF010000011">
    <property type="protein sequence ID" value="KAJ7317129.1"/>
    <property type="molecule type" value="Genomic_DNA"/>
</dbReference>
<dbReference type="OrthoDB" id="9050082at2759"/>
<sequence>MDLHTLLSFLLLLLSNRGLTASTLKVYTADIIAHQPTHSEAASLFQHPTVKQFLKGLKNLCPTQNCPVPQWSLTIILNRLTRFPFEPMGSISVHMLSLKIAFLLAITSAHRSSELTALHVDPPFLQFHPNKITVYPDISFLPKVVSDFHLTQLLVLPTFFPSLFSNLERTLHTLDVRRTLLFYTSRTVAFRKSQRLFVCTSESSIGSPVTSQTISSWITEVIRLSYDLAAVPLPEGPLDSSLTWHSKRRWREGRYVTIRALVSSSKHSDLDRSPHNVK</sequence>
<keyword evidence="3" id="KW-1185">Reference proteome</keyword>
<evidence type="ECO:0000313" key="3">
    <source>
        <dbReference type="Proteomes" id="UP001142489"/>
    </source>
</evidence>
<organism evidence="2 3">
    <name type="scientific">Phrynocephalus forsythii</name>
    <dbReference type="NCBI Taxonomy" id="171643"/>
    <lineage>
        <taxon>Eukaryota</taxon>
        <taxon>Metazoa</taxon>
        <taxon>Chordata</taxon>
        <taxon>Craniata</taxon>
        <taxon>Vertebrata</taxon>
        <taxon>Euteleostomi</taxon>
        <taxon>Lepidosauria</taxon>
        <taxon>Squamata</taxon>
        <taxon>Bifurcata</taxon>
        <taxon>Unidentata</taxon>
        <taxon>Episquamata</taxon>
        <taxon>Toxicofera</taxon>
        <taxon>Iguania</taxon>
        <taxon>Acrodonta</taxon>
        <taxon>Agamidae</taxon>
        <taxon>Agaminae</taxon>
        <taxon>Phrynocephalus</taxon>
    </lineage>
</organism>
<dbReference type="Proteomes" id="UP001142489">
    <property type="component" value="Unassembled WGS sequence"/>
</dbReference>
<accession>A0A9Q1AXA9</accession>
<gene>
    <name evidence="2" type="ORF">JRQ81_003291</name>
</gene>
<feature type="chain" id="PRO_5040470191" evidence="1">
    <location>
        <begin position="22"/>
        <end position="278"/>
    </location>
</feature>
<dbReference type="AlphaFoldDB" id="A0A9Q1AXA9"/>
<name>A0A9Q1AXA9_9SAUR</name>
<evidence type="ECO:0000313" key="2">
    <source>
        <dbReference type="EMBL" id="KAJ7317129.1"/>
    </source>
</evidence>
<protein>
    <submittedName>
        <fullName evidence="2">Uncharacterized protein</fullName>
    </submittedName>
</protein>
<comment type="caution">
    <text evidence="2">The sequence shown here is derived from an EMBL/GenBank/DDBJ whole genome shotgun (WGS) entry which is preliminary data.</text>
</comment>
<keyword evidence="1" id="KW-0732">Signal</keyword>
<evidence type="ECO:0000256" key="1">
    <source>
        <dbReference type="SAM" id="SignalP"/>
    </source>
</evidence>
<feature type="signal peptide" evidence="1">
    <location>
        <begin position="1"/>
        <end position="21"/>
    </location>
</feature>
<dbReference type="PANTHER" id="PTHR33066">
    <property type="entry name" value="INTEGRASE_SAM-LIKE_N DOMAIN-CONTAINING PROTEIN"/>
    <property type="match status" value="1"/>
</dbReference>
<dbReference type="PANTHER" id="PTHR33066:SF2">
    <property type="entry name" value="FILAGGRIN-2-LIKE"/>
    <property type="match status" value="1"/>
</dbReference>